<evidence type="ECO:0000313" key="2">
    <source>
        <dbReference type="EMBL" id="AOZ70115.1"/>
    </source>
</evidence>
<evidence type="ECO:0000259" key="1">
    <source>
        <dbReference type="Pfam" id="PF07486"/>
    </source>
</evidence>
<protein>
    <recommendedName>
        <fullName evidence="1">Cell wall hydrolase SleB domain-containing protein</fullName>
    </recommendedName>
</protein>
<dbReference type="InterPro" id="IPR011105">
    <property type="entry name" value="Cell_wall_hydrolase_SleB"/>
</dbReference>
<gene>
    <name evidence="2" type="ORF">LPB142_12970</name>
</gene>
<keyword evidence="3" id="KW-1185">Reference proteome</keyword>
<dbReference type="EMBL" id="CP017781">
    <property type="protein sequence ID" value="AOZ70115.1"/>
    <property type="molecule type" value="Genomic_DNA"/>
</dbReference>
<feature type="domain" description="Cell wall hydrolase SleB" evidence="1">
    <location>
        <begin position="109"/>
        <end position="216"/>
    </location>
</feature>
<reference evidence="2 3" key="1">
    <citation type="submission" date="2016-10" db="EMBL/GenBank/DDBJ databases">
        <title>Rhodobacter sp. LPB0142, isolated from sea water.</title>
        <authorList>
            <person name="Kim E."/>
            <person name="Yi H."/>
        </authorList>
    </citation>
    <scope>NUCLEOTIDE SEQUENCE [LARGE SCALE GENOMIC DNA]</scope>
    <source>
        <strain evidence="2 3">LPB0142</strain>
    </source>
</reference>
<name>A0A1D9ME09_9RHOB</name>
<dbReference type="KEGG" id="rhp:LPB142_12970"/>
<dbReference type="STRING" id="1850250.LPB142_12970"/>
<dbReference type="Gene3D" id="1.10.10.2520">
    <property type="entry name" value="Cell wall hydrolase SleB, domain 1"/>
    <property type="match status" value="1"/>
</dbReference>
<dbReference type="InterPro" id="IPR042047">
    <property type="entry name" value="SleB_dom1"/>
</dbReference>
<sequence>MSVLKSWTGGAVVLLALAGGLRAEVTVSQSNNPSGMSEQGLVSMLLQERTGFGALSAGRISEITTTPRAKAGEETPERITADWLAAQPAASGGEQFECLANAIYHEARGESVSGQVAVAEVILNRVDDPQFPKTVCGVVHQGNARGCQFSWTCDGRADRIANSAVYSTAAKIARAMLDGAPRRLTEGATFFHTPAVRPDWSRRFVRTAQIGAHIFYRKPVQTASN</sequence>
<dbReference type="Proteomes" id="UP000176562">
    <property type="component" value="Chromosome"/>
</dbReference>
<dbReference type="GO" id="GO:0016787">
    <property type="term" value="F:hydrolase activity"/>
    <property type="evidence" value="ECO:0007669"/>
    <property type="project" value="InterPro"/>
</dbReference>
<proteinExistence type="predicted"/>
<organism evidence="2 3">
    <name type="scientific">Rhodobacter xanthinilyticus</name>
    <dbReference type="NCBI Taxonomy" id="1850250"/>
    <lineage>
        <taxon>Bacteria</taxon>
        <taxon>Pseudomonadati</taxon>
        <taxon>Pseudomonadota</taxon>
        <taxon>Alphaproteobacteria</taxon>
        <taxon>Rhodobacterales</taxon>
        <taxon>Rhodobacter group</taxon>
        <taxon>Rhodobacter</taxon>
    </lineage>
</organism>
<evidence type="ECO:0000313" key="3">
    <source>
        <dbReference type="Proteomes" id="UP000176562"/>
    </source>
</evidence>
<accession>A0A1D9ME09</accession>
<dbReference type="AlphaFoldDB" id="A0A1D9ME09"/>
<dbReference type="Pfam" id="PF07486">
    <property type="entry name" value="Hydrolase_2"/>
    <property type="match status" value="1"/>
</dbReference>